<dbReference type="Proteomes" id="UP001194696">
    <property type="component" value="Unassembled WGS sequence"/>
</dbReference>
<name>A0ABQ7JH88_9FUNG</name>
<dbReference type="EMBL" id="JAAAIM010002594">
    <property type="protein sequence ID" value="KAG0272000.1"/>
    <property type="molecule type" value="Genomic_DNA"/>
</dbReference>
<proteinExistence type="predicted"/>
<gene>
    <name evidence="1" type="ORF">BGZ96_005504</name>
</gene>
<evidence type="ECO:0000313" key="2">
    <source>
        <dbReference type="Proteomes" id="UP001194696"/>
    </source>
</evidence>
<reference evidence="1 2" key="1">
    <citation type="journal article" date="2020" name="Fungal Divers.">
        <title>Resolving the Mortierellaceae phylogeny through synthesis of multi-gene phylogenetics and phylogenomics.</title>
        <authorList>
            <person name="Vandepol N."/>
            <person name="Liber J."/>
            <person name="Desiro A."/>
            <person name="Na H."/>
            <person name="Kennedy M."/>
            <person name="Barry K."/>
            <person name="Grigoriev I.V."/>
            <person name="Miller A.N."/>
            <person name="O'Donnell K."/>
            <person name="Stajich J.E."/>
            <person name="Bonito G."/>
        </authorList>
    </citation>
    <scope>NUCLEOTIDE SEQUENCE [LARGE SCALE GENOMIC DNA]</scope>
    <source>
        <strain evidence="1 2">AD045</strain>
    </source>
</reference>
<keyword evidence="2" id="KW-1185">Reference proteome</keyword>
<organism evidence="1 2">
    <name type="scientific">Linnemannia gamsii</name>
    <dbReference type="NCBI Taxonomy" id="64522"/>
    <lineage>
        <taxon>Eukaryota</taxon>
        <taxon>Fungi</taxon>
        <taxon>Fungi incertae sedis</taxon>
        <taxon>Mucoromycota</taxon>
        <taxon>Mortierellomycotina</taxon>
        <taxon>Mortierellomycetes</taxon>
        <taxon>Mortierellales</taxon>
        <taxon>Mortierellaceae</taxon>
        <taxon>Linnemannia</taxon>
    </lineage>
</organism>
<sequence length="390" mass="43218">MSFFALHGIEINPKKSELIVVNSTCADPSINLGPDKVTALPSDAAARVLGVWFSADGKGAHTRQLVKDEVTKMCQVLSRKAITDKQCIYIFNNVLLPRILYRLSVTILSPHELKNIVGQYSSVVRQKVGLPLGSPTSILFHRRLYGLRNLGDAMTEEQVSTAHLRLNDQSLLGMVMSNRAMAHQAECRLTVSPFIAPTIGAQFCRNNFFGHVCRLMIERGITFQPPGIPVNITRFIGFVLPSGVYPKIAHRLFLDGVVTLDDVLTDDGHSLASWQQVHTTYRLKGPVRRWFKELVKAVTLPTPVVVSLTAAAVATIDDTLETRLADPESYLGEKVSSSQTQYNDNESSEDETLINRAMERRRGYLKEPDVVSQVHPIPTATVVVVPFDDT</sequence>
<evidence type="ECO:0000313" key="1">
    <source>
        <dbReference type="EMBL" id="KAG0272000.1"/>
    </source>
</evidence>
<feature type="non-terminal residue" evidence="1">
    <location>
        <position position="390"/>
    </location>
</feature>
<accession>A0ABQ7JH88</accession>
<comment type="caution">
    <text evidence="1">The sequence shown here is derived from an EMBL/GenBank/DDBJ whole genome shotgun (WGS) entry which is preliminary data.</text>
</comment>
<protein>
    <submittedName>
        <fullName evidence="1">Uncharacterized protein</fullName>
    </submittedName>
</protein>